<organism evidence="2 3">
    <name type="scientific">Mytilus galloprovincialis</name>
    <name type="common">Mediterranean mussel</name>
    <dbReference type="NCBI Taxonomy" id="29158"/>
    <lineage>
        <taxon>Eukaryota</taxon>
        <taxon>Metazoa</taxon>
        <taxon>Spiralia</taxon>
        <taxon>Lophotrochozoa</taxon>
        <taxon>Mollusca</taxon>
        <taxon>Bivalvia</taxon>
        <taxon>Autobranchia</taxon>
        <taxon>Pteriomorphia</taxon>
        <taxon>Mytilida</taxon>
        <taxon>Mytiloidea</taxon>
        <taxon>Mytilidae</taxon>
        <taxon>Mytilinae</taxon>
        <taxon>Mytilus</taxon>
    </lineage>
</organism>
<dbReference type="InterPro" id="IPR036691">
    <property type="entry name" value="Endo/exonu/phosph_ase_sf"/>
</dbReference>
<gene>
    <name evidence="2" type="ORF">MGAL_10B007730</name>
</gene>
<dbReference type="SUPFAM" id="SSF56219">
    <property type="entry name" value="DNase I-like"/>
    <property type="match status" value="1"/>
</dbReference>
<dbReference type="AlphaFoldDB" id="A0A8B6HNH8"/>
<evidence type="ECO:0000256" key="1">
    <source>
        <dbReference type="SAM" id="MobiDB-lite"/>
    </source>
</evidence>
<keyword evidence="3" id="KW-1185">Reference proteome</keyword>
<proteinExistence type="predicted"/>
<name>A0A8B6HNH8_MYTGA</name>
<dbReference type="Proteomes" id="UP000596742">
    <property type="component" value="Unassembled WGS sequence"/>
</dbReference>
<protein>
    <recommendedName>
        <fullName evidence="4">Endonuclease/exonuclease/phosphatase domain-containing protein</fullName>
    </recommendedName>
</protein>
<reference evidence="2" key="1">
    <citation type="submission" date="2018-11" db="EMBL/GenBank/DDBJ databases">
        <authorList>
            <person name="Alioto T."/>
            <person name="Alioto T."/>
        </authorList>
    </citation>
    <scope>NUCLEOTIDE SEQUENCE</scope>
</reference>
<sequence>MRLLIEEKTSQTSLSATKLKRPKLYLPTTRQETITNEDPTKLHGIPLIYSHPNKKAATGVCQQKSDNTQKIWNGTKKAHVQHPGPSAPLPPRQHYYVRRLESQIPPTHHPVNQQPLYNMATGGDINEDLNAGKPTNQRKEYLKKFINEIELKFDNIGNTFINSKGCECSEIDYFLHNITPDILGKGKSILKCQTNASDHYPISMSINWKHEKLDMNQKKTRPKSKIKWDKVDKDLYKAITDKEALKLQESIITDSLESQEVVERMNDILTTASQNSSGNKTIYQSRPKLKVWNSDIKNALKEKTDYVQRMAKRWETKRPSKSPNTQEKARKKGI</sequence>
<evidence type="ECO:0008006" key="4">
    <source>
        <dbReference type="Google" id="ProtNLM"/>
    </source>
</evidence>
<dbReference type="OrthoDB" id="10361128at2759"/>
<dbReference type="Gene3D" id="3.60.10.10">
    <property type="entry name" value="Endonuclease/exonuclease/phosphatase"/>
    <property type="match status" value="1"/>
</dbReference>
<evidence type="ECO:0000313" key="3">
    <source>
        <dbReference type="Proteomes" id="UP000596742"/>
    </source>
</evidence>
<dbReference type="EMBL" id="UYJE01010307">
    <property type="protein sequence ID" value="VDI81994.1"/>
    <property type="molecule type" value="Genomic_DNA"/>
</dbReference>
<accession>A0A8B6HNH8</accession>
<evidence type="ECO:0000313" key="2">
    <source>
        <dbReference type="EMBL" id="VDI81994.1"/>
    </source>
</evidence>
<comment type="caution">
    <text evidence="2">The sequence shown here is derived from an EMBL/GenBank/DDBJ whole genome shotgun (WGS) entry which is preliminary data.</text>
</comment>
<feature type="region of interest" description="Disordered" evidence="1">
    <location>
        <begin position="311"/>
        <end position="334"/>
    </location>
</feature>